<dbReference type="PANTHER" id="PTHR43022:SF1">
    <property type="entry name" value="PROTEIN SMF"/>
    <property type="match status" value="1"/>
</dbReference>
<dbReference type="RefSeq" id="WP_090839926.1">
    <property type="nucleotide sequence ID" value="NZ_FNIL01000001.1"/>
</dbReference>
<dbReference type="Gene3D" id="3.40.50.450">
    <property type="match status" value="1"/>
</dbReference>
<name>A0A1H0A3P7_9BACI</name>
<accession>A0A1H0A3P7</accession>
<evidence type="ECO:0000256" key="1">
    <source>
        <dbReference type="ARBA" id="ARBA00006525"/>
    </source>
</evidence>
<comment type="similarity">
    <text evidence="1">Belongs to the DprA/Smf family.</text>
</comment>
<dbReference type="AlphaFoldDB" id="A0A1H0A3P7"/>
<reference evidence="4" key="1">
    <citation type="submission" date="2016-10" db="EMBL/GenBank/DDBJ databases">
        <authorList>
            <person name="Varghese N."/>
            <person name="Submissions S."/>
        </authorList>
    </citation>
    <scope>NUCLEOTIDE SEQUENCE [LARGE SCALE GENOMIC DNA]</scope>
    <source>
        <strain evidence="4">CGMCC 1.10369</strain>
    </source>
</reference>
<protein>
    <submittedName>
        <fullName evidence="3">DNA processing protein</fullName>
    </submittedName>
</protein>
<proteinExistence type="inferred from homology"/>
<gene>
    <name evidence="3" type="ORF">SAMN04488053_101325</name>
</gene>
<dbReference type="InterPro" id="IPR057666">
    <property type="entry name" value="DrpA_SLOG"/>
</dbReference>
<dbReference type="SUPFAM" id="SSF102405">
    <property type="entry name" value="MCP/YpsA-like"/>
    <property type="match status" value="1"/>
</dbReference>
<evidence type="ECO:0000259" key="2">
    <source>
        <dbReference type="Pfam" id="PF02481"/>
    </source>
</evidence>
<sequence length="296" mass="32877">MENLLRKRLLVLHYYSKGNSRLIEKLLSYDPNLTAWFEEPVDKLASFFPGNYQSIYQLLQKVRKQTAEEVIKIIKKSGGSILTKVDENYPLQLKHLHTPPSVIYMKGNISLLKENNLLGVVGARVPTSKINTELEELIAPLVSKNIVIVSGMAAGVDAAAHKTAIAAGGKTIAVLAFGTDQLYPSSNRLLKQELEEKQLLISEYPPYVKPQKWHFPERNRLISGLSKGVLVVEAKKRSGSLITAETALEQGKDVYAVPGRISDPLSEGTNRLIQDGAKLILSAEDLLEEFREVSNF</sequence>
<dbReference type="Proteomes" id="UP000198778">
    <property type="component" value="Unassembled WGS sequence"/>
</dbReference>
<organism evidence="3 4">
    <name type="scientific">Alkalicoccus daliensis</name>
    <dbReference type="NCBI Taxonomy" id="745820"/>
    <lineage>
        <taxon>Bacteria</taxon>
        <taxon>Bacillati</taxon>
        <taxon>Bacillota</taxon>
        <taxon>Bacilli</taxon>
        <taxon>Bacillales</taxon>
        <taxon>Bacillaceae</taxon>
        <taxon>Alkalicoccus</taxon>
    </lineage>
</organism>
<evidence type="ECO:0000313" key="3">
    <source>
        <dbReference type="EMBL" id="SDN27593.1"/>
    </source>
</evidence>
<dbReference type="InterPro" id="IPR003488">
    <property type="entry name" value="DprA"/>
</dbReference>
<dbReference type="Pfam" id="PF02481">
    <property type="entry name" value="DNA_processg_A"/>
    <property type="match status" value="1"/>
</dbReference>
<feature type="domain" description="Smf/DprA SLOG" evidence="2">
    <location>
        <begin position="81"/>
        <end position="290"/>
    </location>
</feature>
<keyword evidence="4" id="KW-1185">Reference proteome</keyword>
<dbReference type="OrthoDB" id="9785707at2"/>
<dbReference type="PANTHER" id="PTHR43022">
    <property type="entry name" value="PROTEIN SMF"/>
    <property type="match status" value="1"/>
</dbReference>
<evidence type="ECO:0000313" key="4">
    <source>
        <dbReference type="Proteomes" id="UP000198778"/>
    </source>
</evidence>
<dbReference type="NCBIfam" id="TIGR00732">
    <property type="entry name" value="dprA"/>
    <property type="match status" value="1"/>
</dbReference>
<dbReference type="STRING" id="745820.SAMN04488053_101325"/>
<dbReference type="EMBL" id="FNIL01000001">
    <property type="protein sequence ID" value="SDN27593.1"/>
    <property type="molecule type" value="Genomic_DNA"/>
</dbReference>
<dbReference type="GO" id="GO:0009294">
    <property type="term" value="P:DNA-mediated transformation"/>
    <property type="evidence" value="ECO:0007669"/>
    <property type="project" value="InterPro"/>
</dbReference>